<keyword evidence="2" id="KW-1185">Reference proteome</keyword>
<name>A0ABY8WUC7_9BACT</name>
<evidence type="ECO:0000313" key="2">
    <source>
        <dbReference type="Proteomes" id="UP001177295"/>
    </source>
</evidence>
<gene>
    <name evidence="1" type="ORF">SEML1_0356</name>
</gene>
<dbReference type="EMBL" id="CP124550">
    <property type="protein sequence ID" value="WIO45983.1"/>
    <property type="molecule type" value="Genomic_DNA"/>
</dbReference>
<accession>A0ABY8WUC7</accession>
<proteinExistence type="predicted"/>
<dbReference type="RefSeq" id="WP_376754346.1">
    <property type="nucleotide sequence ID" value="NZ_CP124550.1"/>
</dbReference>
<organism evidence="1 2">
    <name type="scientific">Candidatus Southlakia epibionticum</name>
    <dbReference type="NCBI Taxonomy" id="3043284"/>
    <lineage>
        <taxon>Bacteria</taxon>
        <taxon>Candidatus Saccharimonadota</taxon>
        <taxon>Candidatus Saccharimonadia</taxon>
        <taxon>Candidatus Saccharimonadales</taxon>
        <taxon>Candidatus Saccharimonadaceae</taxon>
        <taxon>Candidatus Southlakia</taxon>
    </lineage>
</organism>
<evidence type="ECO:0000313" key="1">
    <source>
        <dbReference type="EMBL" id="WIO45983.1"/>
    </source>
</evidence>
<dbReference type="Proteomes" id="UP001177295">
    <property type="component" value="Chromosome"/>
</dbReference>
<protein>
    <submittedName>
        <fullName evidence="1">Nucleoside 2-deoxyribosyltransferase</fullName>
    </submittedName>
</protein>
<sequence length="160" mass="17301">MMRIAQLVNQYNPDLVDVTICGSMAHQEKFTAAARTLEAAGLRVRVPAAEDNVDWSSLAKEQVLAKKKDYMDRHFANIARSRAVLVCNYEKNNEPGYIGANTLMEMAVAYVSGVPIYLLEKPDGGINSKALEVAALGGIVLPDGDVAGLIDVLKQGEGHE</sequence>
<reference evidence="1 2" key="1">
    <citation type="journal article" date="2023" name="Cell">
        <title>Genetic manipulation of Patescibacteria provides mechanistic insights into microbial dark matter and the epibiotic lifestyle.</title>
        <authorList>
            <person name="Wang Y."/>
            <person name="Gallagher L.A."/>
            <person name="Andrade P.A."/>
            <person name="Liu A."/>
            <person name="Humphreys I.R."/>
            <person name="Turkarslan S."/>
            <person name="Cutler K.J."/>
            <person name="Arrieta-Ortiz M.L."/>
            <person name="Li Y."/>
            <person name="Radey M.C."/>
            <person name="McLean J.S."/>
            <person name="Cong Q."/>
            <person name="Baker D."/>
            <person name="Baliga N.S."/>
            <person name="Peterson S.B."/>
            <person name="Mougous J.D."/>
        </authorList>
    </citation>
    <scope>NUCLEOTIDE SEQUENCE [LARGE SCALE GENOMIC DNA]</scope>
    <source>
        <strain evidence="1 2">ML1</strain>
    </source>
</reference>